<dbReference type="InterPro" id="IPR002078">
    <property type="entry name" value="Sigma_54_int"/>
</dbReference>
<evidence type="ECO:0000313" key="11">
    <source>
        <dbReference type="Proteomes" id="UP000664882"/>
    </source>
</evidence>
<dbReference type="InterPro" id="IPR002197">
    <property type="entry name" value="HTH_Fis"/>
</dbReference>
<keyword evidence="6" id="KW-0597">Phosphoprotein</keyword>
<evidence type="ECO:0000313" key="10">
    <source>
        <dbReference type="EMBL" id="MBO1519192.1"/>
    </source>
</evidence>
<feature type="domain" description="Sigma-54 factor interaction" evidence="8">
    <location>
        <begin position="144"/>
        <end position="364"/>
    </location>
</feature>
<protein>
    <submittedName>
        <fullName evidence="10">Sigma-54-dependent Fis family transcriptional regulator</fullName>
    </submittedName>
</protein>
<dbReference type="Pfam" id="PF25601">
    <property type="entry name" value="AAA_lid_14"/>
    <property type="match status" value="1"/>
</dbReference>
<dbReference type="SUPFAM" id="SSF52540">
    <property type="entry name" value="P-loop containing nucleoside triphosphate hydrolases"/>
    <property type="match status" value="1"/>
</dbReference>
<proteinExistence type="predicted"/>
<dbReference type="InterPro" id="IPR027417">
    <property type="entry name" value="P-loop_NTPase"/>
</dbReference>
<keyword evidence="11" id="KW-1185">Reference proteome</keyword>
<dbReference type="Pfam" id="PF00158">
    <property type="entry name" value="Sigma54_activat"/>
    <property type="match status" value="1"/>
</dbReference>
<evidence type="ECO:0000256" key="2">
    <source>
        <dbReference type="ARBA" id="ARBA00022840"/>
    </source>
</evidence>
<dbReference type="PANTHER" id="PTHR32071">
    <property type="entry name" value="TRANSCRIPTIONAL REGULATORY PROTEIN"/>
    <property type="match status" value="1"/>
</dbReference>
<dbReference type="SMART" id="SM00382">
    <property type="entry name" value="AAA"/>
    <property type="match status" value="1"/>
</dbReference>
<feature type="region of interest" description="Disordered" evidence="7">
    <location>
        <begin position="385"/>
        <end position="407"/>
    </location>
</feature>
<evidence type="ECO:0000256" key="7">
    <source>
        <dbReference type="SAM" id="MobiDB-lite"/>
    </source>
</evidence>
<evidence type="ECO:0000256" key="5">
    <source>
        <dbReference type="ARBA" id="ARBA00023163"/>
    </source>
</evidence>
<dbReference type="Gene3D" id="1.10.10.60">
    <property type="entry name" value="Homeodomain-like"/>
    <property type="match status" value="1"/>
</dbReference>
<sequence>MSNNVAPNVVDILIVEDDAGLQEALQDTLLLAGYSCATASSAEDAIVYLQQSAAKLVITDVQMTGMDGLGLLAWINRRIPGLPVLVITAYAQVSGAVAAIRAGAVDYLAKPFTPDALQAVVARYLTQGSDGGDDPIVGDASSIQLLQLATKVAESGASVMISGPSGTGKEVLARFIHQKSARANGAFVAINCAAIPDNMLEATLFGYEKGAFTGAVQANPGKFEQANGGTILLDEITEMDLNLQAKLLRVLQEREVERLGGRKTMVLDVRVLATSNRDLRQAVTEGHFREDLYYRLNVFPLHWPALAERPGDIVPLAEYLLQRHAKELGRGPLQLSEQAKARLQAWLWPGNVRELGNVMQRALILAQGHDIAAADILLDDAGVPLAAPSKSEPQPQVQPNIQPRQDSPVFDDKALKTGTEEVSLGSELVSQEQQIILNALQTYGGSRQEVADKLGISPRTLRYKLARMREAGVEV</sequence>
<keyword evidence="5" id="KW-0804">Transcription</keyword>
<feature type="modified residue" description="4-aspartylphosphate" evidence="6">
    <location>
        <position position="60"/>
    </location>
</feature>
<dbReference type="Pfam" id="PF00072">
    <property type="entry name" value="Response_reg"/>
    <property type="match status" value="1"/>
</dbReference>
<dbReference type="SMART" id="SM00448">
    <property type="entry name" value="REC"/>
    <property type="match status" value="1"/>
</dbReference>
<dbReference type="PROSITE" id="PS00688">
    <property type="entry name" value="SIGMA54_INTERACT_3"/>
    <property type="match status" value="1"/>
</dbReference>
<dbReference type="InterPro" id="IPR009057">
    <property type="entry name" value="Homeodomain-like_sf"/>
</dbReference>
<dbReference type="InterPro" id="IPR058031">
    <property type="entry name" value="AAA_lid_NorR"/>
</dbReference>
<keyword evidence="4" id="KW-0238">DNA-binding</keyword>
<keyword evidence="3" id="KW-0805">Transcription regulation</keyword>
<evidence type="ECO:0000256" key="4">
    <source>
        <dbReference type="ARBA" id="ARBA00023125"/>
    </source>
</evidence>
<dbReference type="SUPFAM" id="SSF52172">
    <property type="entry name" value="CheY-like"/>
    <property type="match status" value="1"/>
</dbReference>
<dbReference type="InterPro" id="IPR025943">
    <property type="entry name" value="Sigma_54_int_dom_ATP-bd_2"/>
</dbReference>
<evidence type="ECO:0000256" key="1">
    <source>
        <dbReference type="ARBA" id="ARBA00022741"/>
    </source>
</evidence>
<dbReference type="Pfam" id="PF02954">
    <property type="entry name" value="HTH_8"/>
    <property type="match status" value="1"/>
</dbReference>
<dbReference type="PRINTS" id="PR01590">
    <property type="entry name" value="HTHFIS"/>
</dbReference>
<organism evidence="10 11">
    <name type="scientific">Oceanisphaera pacifica</name>
    <dbReference type="NCBI Taxonomy" id="2818389"/>
    <lineage>
        <taxon>Bacteria</taxon>
        <taxon>Pseudomonadati</taxon>
        <taxon>Pseudomonadota</taxon>
        <taxon>Gammaproteobacteria</taxon>
        <taxon>Aeromonadales</taxon>
        <taxon>Aeromonadaceae</taxon>
        <taxon>Oceanisphaera</taxon>
    </lineage>
</organism>
<keyword evidence="1" id="KW-0547">Nucleotide-binding</keyword>
<dbReference type="Gene3D" id="1.10.8.60">
    <property type="match status" value="1"/>
</dbReference>
<dbReference type="EMBL" id="JAGDFX010000005">
    <property type="protein sequence ID" value="MBO1519192.1"/>
    <property type="molecule type" value="Genomic_DNA"/>
</dbReference>
<dbReference type="InterPro" id="IPR011006">
    <property type="entry name" value="CheY-like_superfamily"/>
</dbReference>
<dbReference type="PANTHER" id="PTHR32071:SF21">
    <property type="entry name" value="TRANSCRIPTIONAL REGULATORY PROTEIN FLGR"/>
    <property type="match status" value="1"/>
</dbReference>
<dbReference type="SUPFAM" id="SSF46689">
    <property type="entry name" value="Homeodomain-like"/>
    <property type="match status" value="1"/>
</dbReference>
<dbReference type="InterPro" id="IPR025944">
    <property type="entry name" value="Sigma_54_int_dom_CS"/>
</dbReference>
<dbReference type="PROSITE" id="PS50045">
    <property type="entry name" value="SIGMA54_INTERACT_4"/>
    <property type="match status" value="1"/>
</dbReference>
<dbReference type="RefSeq" id="WP_208005014.1">
    <property type="nucleotide sequence ID" value="NZ_JAGDFX010000005.1"/>
</dbReference>
<evidence type="ECO:0000259" key="9">
    <source>
        <dbReference type="PROSITE" id="PS50110"/>
    </source>
</evidence>
<dbReference type="Proteomes" id="UP000664882">
    <property type="component" value="Unassembled WGS sequence"/>
</dbReference>
<dbReference type="CDD" id="cd00009">
    <property type="entry name" value="AAA"/>
    <property type="match status" value="1"/>
</dbReference>
<dbReference type="PROSITE" id="PS00676">
    <property type="entry name" value="SIGMA54_INTERACT_2"/>
    <property type="match status" value="1"/>
</dbReference>
<dbReference type="InterPro" id="IPR003593">
    <property type="entry name" value="AAA+_ATPase"/>
</dbReference>
<accession>A0ABS3NF91</accession>
<name>A0ABS3NF91_9GAMM</name>
<feature type="domain" description="Response regulatory" evidence="9">
    <location>
        <begin position="11"/>
        <end position="125"/>
    </location>
</feature>
<evidence type="ECO:0000256" key="6">
    <source>
        <dbReference type="PROSITE-ProRule" id="PRU00169"/>
    </source>
</evidence>
<feature type="compositionally biased region" description="Polar residues" evidence="7">
    <location>
        <begin position="391"/>
        <end position="405"/>
    </location>
</feature>
<gene>
    <name evidence="10" type="ORF">J3U76_06025</name>
</gene>
<comment type="caution">
    <text evidence="10">The sequence shown here is derived from an EMBL/GenBank/DDBJ whole genome shotgun (WGS) entry which is preliminary data.</text>
</comment>
<evidence type="ECO:0000259" key="8">
    <source>
        <dbReference type="PROSITE" id="PS50045"/>
    </source>
</evidence>
<dbReference type="InterPro" id="IPR001789">
    <property type="entry name" value="Sig_transdc_resp-reg_receiver"/>
</dbReference>
<dbReference type="Gene3D" id="3.40.50.2300">
    <property type="match status" value="1"/>
</dbReference>
<keyword evidence="2" id="KW-0067">ATP-binding</keyword>
<evidence type="ECO:0000256" key="3">
    <source>
        <dbReference type="ARBA" id="ARBA00023015"/>
    </source>
</evidence>
<reference evidence="10 11" key="1">
    <citation type="submission" date="2021-03" db="EMBL/GenBank/DDBJ databases">
        <title>Oceanisphaera sp. nov., isolated from the intestine.</title>
        <authorList>
            <person name="Zhao L.-H."/>
            <person name="Shi L.-F."/>
        </authorList>
    </citation>
    <scope>NUCLEOTIDE SEQUENCE [LARGE SCALE GENOMIC DNA]</scope>
    <source>
        <strain evidence="10 11">DM8</strain>
    </source>
</reference>
<dbReference type="PROSITE" id="PS50110">
    <property type="entry name" value="RESPONSE_REGULATORY"/>
    <property type="match status" value="1"/>
</dbReference>
<dbReference type="Gene3D" id="3.40.50.300">
    <property type="entry name" value="P-loop containing nucleotide triphosphate hydrolases"/>
    <property type="match status" value="1"/>
</dbReference>